<dbReference type="Gene3D" id="3.90.550.10">
    <property type="entry name" value="Spore Coat Polysaccharide Biosynthesis Protein SpsA, Chain A"/>
    <property type="match status" value="1"/>
</dbReference>
<sequence>GIGDYVDEVDQGQLNKVTDTDFITGALFIVRADVLKQIGLLDEKYFMYLEDVDLGHRIRLAGYRLVVDPNIKIWHKVAQSSGIGSDLNDYFITRNRLYFGLKYSKMRTKFALLREAVRFLLSGRKPQKQAVRDFFTHNLGRGSFLK</sequence>
<comment type="caution">
    <text evidence="4">The sequence shown here is derived from an EMBL/GenBank/DDBJ whole genome shotgun (WGS) entry which is preliminary data.</text>
</comment>
<accession>A0A0G0L7T9</accession>
<gene>
    <name evidence="4" type="ORF">US68_C0025G0001</name>
</gene>
<organism evidence="4 5">
    <name type="scientific">Candidatus Shapirobacteria bacterium GW2011_GWE1_38_10</name>
    <dbReference type="NCBI Taxonomy" id="1618488"/>
    <lineage>
        <taxon>Bacteria</taxon>
        <taxon>Candidatus Shapironibacteriota</taxon>
    </lineage>
</organism>
<name>A0A0G0L7T9_9BACT</name>
<comment type="similarity">
    <text evidence="1">Belongs to the glycosyltransferase 2 family.</text>
</comment>
<dbReference type="Proteomes" id="UP000034231">
    <property type="component" value="Unassembled WGS sequence"/>
</dbReference>
<dbReference type="AlphaFoldDB" id="A0A0G0L7T9"/>
<dbReference type="Pfam" id="PF13641">
    <property type="entry name" value="Glyco_tranf_2_3"/>
    <property type="match status" value="1"/>
</dbReference>
<evidence type="ECO:0000256" key="3">
    <source>
        <dbReference type="ARBA" id="ARBA00022679"/>
    </source>
</evidence>
<dbReference type="InterPro" id="IPR029044">
    <property type="entry name" value="Nucleotide-diphossugar_trans"/>
</dbReference>
<protein>
    <recommendedName>
        <fullName evidence="6">Glycosyl transferase family 2</fullName>
    </recommendedName>
</protein>
<evidence type="ECO:0000256" key="2">
    <source>
        <dbReference type="ARBA" id="ARBA00022676"/>
    </source>
</evidence>
<keyword evidence="2" id="KW-0328">Glycosyltransferase</keyword>
<evidence type="ECO:0000256" key="1">
    <source>
        <dbReference type="ARBA" id="ARBA00006739"/>
    </source>
</evidence>
<dbReference type="GO" id="GO:0016757">
    <property type="term" value="F:glycosyltransferase activity"/>
    <property type="evidence" value="ECO:0007669"/>
    <property type="project" value="UniProtKB-KW"/>
</dbReference>
<dbReference type="SUPFAM" id="SSF53448">
    <property type="entry name" value="Nucleotide-diphospho-sugar transferases"/>
    <property type="match status" value="1"/>
</dbReference>
<evidence type="ECO:0000313" key="4">
    <source>
        <dbReference type="EMBL" id="KKQ48716.1"/>
    </source>
</evidence>
<evidence type="ECO:0008006" key="6">
    <source>
        <dbReference type="Google" id="ProtNLM"/>
    </source>
</evidence>
<dbReference type="PANTHER" id="PTHR43179">
    <property type="entry name" value="RHAMNOSYLTRANSFERASE WBBL"/>
    <property type="match status" value="1"/>
</dbReference>
<feature type="non-terminal residue" evidence="4">
    <location>
        <position position="1"/>
    </location>
</feature>
<reference evidence="4 5" key="1">
    <citation type="journal article" date="2015" name="Nature">
        <title>rRNA introns, odd ribosomes, and small enigmatic genomes across a large radiation of phyla.</title>
        <authorList>
            <person name="Brown C.T."/>
            <person name="Hug L.A."/>
            <person name="Thomas B.C."/>
            <person name="Sharon I."/>
            <person name="Castelle C.J."/>
            <person name="Singh A."/>
            <person name="Wilkins M.J."/>
            <person name="Williams K.H."/>
            <person name="Banfield J.F."/>
        </authorList>
    </citation>
    <scope>NUCLEOTIDE SEQUENCE [LARGE SCALE GENOMIC DNA]</scope>
</reference>
<dbReference type="PANTHER" id="PTHR43179:SF12">
    <property type="entry name" value="GALACTOFURANOSYLTRANSFERASE GLFT2"/>
    <property type="match status" value="1"/>
</dbReference>
<proteinExistence type="inferred from homology"/>
<dbReference type="EMBL" id="LBTX01000025">
    <property type="protein sequence ID" value="KKQ48716.1"/>
    <property type="molecule type" value="Genomic_DNA"/>
</dbReference>
<keyword evidence="3" id="KW-0808">Transferase</keyword>
<evidence type="ECO:0000313" key="5">
    <source>
        <dbReference type="Proteomes" id="UP000034231"/>
    </source>
</evidence>